<dbReference type="GeneID" id="92874981"/>
<accession>A0A0H3DHD4</accession>
<dbReference type="Proteomes" id="UP000000328">
    <property type="component" value="Chromosome"/>
</dbReference>
<sequence length="181" mass="18932">MSLDFQARIRRPLALGDLVAGTRRVEADLLGLADVPAPAMVAGRRREAGRVTDPGRLLSEDDLHSTLVGTGIPDPLVEAVDDENGPLVVIMPTAVGGLVFSPVRRADAVVTGLAMALAAALADGSRFVDDDLQLAAAAGIGDGDPAAFIAATRLTPQPRTIAEGAVAYLRQFEHLRGWHLI</sequence>
<dbReference type="KEGG" id="amd:AMED_7345"/>
<evidence type="ECO:0000313" key="1">
    <source>
        <dbReference type="EMBL" id="ADJ49059.1"/>
    </source>
</evidence>
<dbReference type="PATRIC" id="fig|749927.5.peg.7638"/>
<name>A0A0H3DHD4_AMYMU</name>
<protein>
    <submittedName>
        <fullName evidence="1">Uncharacterized protein</fullName>
    </submittedName>
</protein>
<reference evidence="1 2" key="1">
    <citation type="journal article" date="2010" name="Cell Res.">
        <title>Complete genome sequence of the rifamycin SV-producing Amycolatopsis mediterranei U32 revealed its genetic characteristics in phylogeny and metabolism.</title>
        <authorList>
            <person name="Zhao W."/>
            <person name="Zhong Y."/>
            <person name="Yuan H."/>
            <person name="Wang J."/>
            <person name="Zheng H."/>
            <person name="Wang Y."/>
            <person name="Cen X."/>
            <person name="Xu F."/>
            <person name="Bai J."/>
            <person name="Han X."/>
            <person name="Lu G."/>
            <person name="Zhu Y."/>
            <person name="Shao Z."/>
            <person name="Yan H."/>
            <person name="Li C."/>
            <person name="Peng N."/>
            <person name="Zhang Z."/>
            <person name="Zhang Y."/>
            <person name="Lin W."/>
            <person name="Fan Y."/>
            <person name="Qin Z."/>
            <person name="Hu Y."/>
            <person name="Zhu B."/>
            <person name="Wang S."/>
            <person name="Ding X."/>
            <person name="Zhao G.P."/>
        </authorList>
    </citation>
    <scope>NUCLEOTIDE SEQUENCE [LARGE SCALE GENOMIC DNA]</scope>
    <source>
        <strain evidence="2">U-32</strain>
    </source>
</reference>
<dbReference type="EMBL" id="CP002000">
    <property type="protein sequence ID" value="ADJ49059.1"/>
    <property type="molecule type" value="Genomic_DNA"/>
</dbReference>
<dbReference type="AlphaFoldDB" id="A0A0H3DHD4"/>
<proteinExistence type="predicted"/>
<evidence type="ECO:0000313" key="2">
    <source>
        <dbReference type="Proteomes" id="UP000000328"/>
    </source>
</evidence>
<dbReference type="HOGENOM" id="CLU_1486110_0_0_11"/>
<dbReference type="eggNOG" id="ENOG50344UA">
    <property type="taxonomic scope" value="Bacteria"/>
</dbReference>
<dbReference type="OrthoDB" id="3688503at2"/>
<gene>
    <name evidence="1" type="ordered locus">AMED_7345</name>
</gene>
<dbReference type="RefSeq" id="WP_013229102.1">
    <property type="nucleotide sequence ID" value="NC_014318.1"/>
</dbReference>
<organism evidence="1 2">
    <name type="scientific">Amycolatopsis mediterranei (strain U-32)</name>
    <dbReference type="NCBI Taxonomy" id="749927"/>
    <lineage>
        <taxon>Bacteria</taxon>
        <taxon>Bacillati</taxon>
        <taxon>Actinomycetota</taxon>
        <taxon>Actinomycetes</taxon>
        <taxon>Pseudonocardiales</taxon>
        <taxon>Pseudonocardiaceae</taxon>
        <taxon>Amycolatopsis</taxon>
    </lineage>
</organism>